<dbReference type="PROSITE" id="PS51257">
    <property type="entry name" value="PROKAR_LIPOPROTEIN"/>
    <property type="match status" value="1"/>
</dbReference>
<comment type="caution">
    <text evidence="1">The sequence shown here is derived from an EMBL/GenBank/DDBJ whole genome shotgun (WGS) entry which is preliminary data.</text>
</comment>
<proteinExistence type="predicted"/>
<dbReference type="RefSeq" id="WP_260171627.1">
    <property type="nucleotide sequence ID" value="NZ_JACHCE010000001.1"/>
</dbReference>
<dbReference type="EMBL" id="JACHCE010000001">
    <property type="protein sequence ID" value="MBB5635215.1"/>
    <property type="molecule type" value="Genomic_DNA"/>
</dbReference>
<sequence>MMFYETKNGNVKLGAGFLTGFLSLSLFSACEKVIDLKLDNAAPAIVIEGGVNDLNENQVIRITKTYNFYDANRFNGVGGAKVVLTASDGTLVNYTESSPGIYMSPKFKGKPGTTYKLTVNSEGKTYTASSTMPQKVILNLLTFKSVNLVDKTRKYVTVIYDDPPGIPNQYHSIIRFKGKVKFDVATDDRFNDGNKVNDILFYDLKDMVPGDTIAVEFQCVDKAVYKYFFSMGQNTAEAQPVSPANPPSNFDNNALGVFSAYTSSSRKALVK</sequence>
<dbReference type="InterPro" id="IPR025345">
    <property type="entry name" value="DUF4249"/>
</dbReference>
<evidence type="ECO:0000313" key="2">
    <source>
        <dbReference type="Proteomes" id="UP000537204"/>
    </source>
</evidence>
<accession>A0A7W9DZ63</accession>
<name>A0A7W9DZ63_9SPHI</name>
<dbReference type="Pfam" id="PF14054">
    <property type="entry name" value="DUF4249"/>
    <property type="match status" value="1"/>
</dbReference>
<dbReference type="AlphaFoldDB" id="A0A7W9DZ63"/>
<evidence type="ECO:0008006" key="3">
    <source>
        <dbReference type="Google" id="ProtNLM"/>
    </source>
</evidence>
<reference evidence="1 2" key="1">
    <citation type="submission" date="2020-08" db="EMBL/GenBank/DDBJ databases">
        <title>Genomic Encyclopedia of Type Strains, Phase IV (KMG-V): Genome sequencing to study the core and pangenomes of soil and plant-associated prokaryotes.</title>
        <authorList>
            <person name="Whitman W."/>
        </authorList>
    </citation>
    <scope>NUCLEOTIDE SEQUENCE [LARGE SCALE GENOMIC DNA]</scope>
    <source>
        <strain evidence="1 2">S3M1</strain>
    </source>
</reference>
<protein>
    <recommendedName>
        <fullName evidence="3">DUF4249 domain-containing protein</fullName>
    </recommendedName>
</protein>
<evidence type="ECO:0000313" key="1">
    <source>
        <dbReference type="EMBL" id="MBB5635215.1"/>
    </source>
</evidence>
<organism evidence="1 2">
    <name type="scientific">Pedobacter cryoconitis</name>
    <dbReference type="NCBI Taxonomy" id="188932"/>
    <lineage>
        <taxon>Bacteria</taxon>
        <taxon>Pseudomonadati</taxon>
        <taxon>Bacteroidota</taxon>
        <taxon>Sphingobacteriia</taxon>
        <taxon>Sphingobacteriales</taxon>
        <taxon>Sphingobacteriaceae</taxon>
        <taxon>Pedobacter</taxon>
    </lineage>
</organism>
<gene>
    <name evidence="1" type="ORF">HDE68_001100</name>
</gene>
<dbReference type="Proteomes" id="UP000537204">
    <property type="component" value="Unassembled WGS sequence"/>
</dbReference>